<dbReference type="GO" id="GO:0004459">
    <property type="term" value="F:L-lactate dehydrogenase (NAD+) activity"/>
    <property type="evidence" value="ECO:0007669"/>
    <property type="project" value="TreeGrafter"/>
</dbReference>
<sequence>MFLVLTASDVRVEQFCLNSCGFHNSVLVTPRRRVVYAHVGDPCLNPGMNIQWSYVAWKLYGFPANRVIGSGTNLDSSRFRFLIADQLDVNAQDVQGRRTSELHSRSETIRKPEMKELQHFSILHIHTIKSKFEGNAKFGSIYKGQLSDGVPRAVRY</sequence>
<reference evidence="6 7" key="1">
    <citation type="submission" date="2020-10" db="EMBL/GenBank/DDBJ databases">
        <title>The Coptis chinensis genome and diversification of protoberbering-type alkaloids.</title>
        <authorList>
            <person name="Wang B."/>
            <person name="Shu S."/>
            <person name="Song C."/>
            <person name="Liu Y."/>
        </authorList>
    </citation>
    <scope>NUCLEOTIDE SEQUENCE [LARGE SCALE GENOMIC DNA]</scope>
    <source>
        <strain evidence="6">HL-2020</strain>
        <tissue evidence="6">Leaf</tissue>
    </source>
</reference>
<evidence type="ECO:0000256" key="3">
    <source>
        <dbReference type="ARBA" id="ARBA00022525"/>
    </source>
</evidence>
<evidence type="ECO:0000313" key="7">
    <source>
        <dbReference type="Proteomes" id="UP000631114"/>
    </source>
</evidence>
<dbReference type="GO" id="GO:0048046">
    <property type="term" value="C:apoplast"/>
    <property type="evidence" value="ECO:0007669"/>
    <property type="project" value="UniProtKB-SubCell"/>
</dbReference>
<dbReference type="InterPro" id="IPR015955">
    <property type="entry name" value="Lactate_DH/Glyco_Ohase_4_C"/>
</dbReference>
<dbReference type="PRINTS" id="PR00086">
    <property type="entry name" value="LLDHDRGNASE"/>
</dbReference>
<dbReference type="GO" id="GO:0006089">
    <property type="term" value="P:lactate metabolic process"/>
    <property type="evidence" value="ECO:0007669"/>
    <property type="project" value="TreeGrafter"/>
</dbReference>
<proteinExistence type="inferred from homology"/>
<dbReference type="EMBL" id="JADFTS010000007">
    <property type="protein sequence ID" value="KAF9596578.1"/>
    <property type="molecule type" value="Genomic_DNA"/>
</dbReference>
<dbReference type="AlphaFoldDB" id="A0A835HGR7"/>
<comment type="caution">
    <text evidence="6">The sequence shown here is derived from an EMBL/GenBank/DDBJ whole genome shotgun (WGS) entry which is preliminary data.</text>
</comment>
<keyword evidence="2" id="KW-0052">Apoplast</keyword>
<evidence type="ECO:0000313" key="6">
    <source>
        <dbReference type="EMBL" id="KAF9596578.1"/>
    </source>
</evidence>
<evidence type="ECO:0000256" key="2">
    <source>
        <dbReference type="ARBA" id="ARBA00022523"/>
    </source>
</evidence>
<gene>
    <name evidence="6" type="ORF">IFM89_012309</name>
</gene>
<evidence type="ECO:0000256" key="4">
    <source>
        <dbReference type="ARBA" id="ARBA00022729"/>
    </source>
</evidence>
<dbReference type="InterPro" id="IPR001557">
    <property type="entry name" value="L-lactate/malate_DH"/>
</dbReference>
<dbReference type="PANTHER" id="PTHR43128:SF16">
    <property type="entry name" value="L-LACTATE DEHYDROGENASE"/>
    <property type="match status" value="1"/>
</dbReference>
<comment type="subcellular location">
    <subcellularLocation>
        <location evidence="1">Secreted</location>
        <location evidence="1">Extracellular space</location>
        <location evidence="1">Apoplast</location>
    </subcellularLocation>
</comment>
<comment type="similarity">
    <text evidence="5">Belongs to the EXORDIUM family.</text>
</comment>
<accession>A0A835HGR7</accession>
<dbReference type="OrthoDB" id="1109846at2759"/>
<dbReference type="Proteomes" id="UP000631114">
    <property type="component" value="Unassembled WGS sequence"/>
</dbReference>
<name>A0A835HGR7_9MAGN</name>
<dbReference type="InterPro" id="IPR006766">
    <property type="entry name" value="EXORDIUM-like"/>
</dbReference>
<dbReference type="SUPFAM" id="SSF56327">
    <property type="entry name" value="LDH C-terminal domain-like"/>
    <property type="match status" value="1"/>
</dbReference>
<evidence type="ECO:0000256" key="5">
    <source>
        <dbReference type="ARBA" id="ARBA00023591"/>
    </source>
</evidence>
<dbReference type="PANTHER" id="PTHR43128">
    <property type="entry name" value="L-2-HYDROXYCARBOXYLATE DEHYDROGENASE (NAD(P)(+))"/>
    <property type="match status" value="1"/>
</dbReference>
<keyword evidence="3" id="KW-0964">Secreted</keyword>
<protein>
    <submittedName>
        <fullName evidence="6">Uncharacterized protein</fullName>
    </submittedName>
</protein>
<evidence type="ECO:0000256" key="1">
    <source>
        <dbReference type="ARBA" id="ARBA00004271"/>
    </source>
</evidence>
<keyword evidence="7" id="KW-1185">Reference proteome</keyword>
<dbReference type="Pfam" id="PF04674">
    <property type="entry name" value="Phi_1"/>
    <property type="match status" value="1"/>
</dbReference>
<keyword evidence="4" id="KW-0732">Signal</keyword>
<organism evidence="6 7">
    <name type="scientific">Coptis chinensis</name>
    <dbReference type="NCBI Taxonomy" id="261450"/>
    <lineage>
        <taxon>Eukaryota</taxon>
        <taxon>Viridiplantae</taxon>
        <taxon>Streptophyta</taxon>
        <taxon>Embryophyta</taxon>
        <taxon>Tracheophyta</taxon>
        <taxon>Spermatophyta</taxon>
        <taxon>Magnoliopsida</taxon>
        <taxon>Ranunculales</taxon>
        <taxon>Ranunculaceae</taxon>
        <taxon>Coptidoideae</taxon>
        <taxon>Coptis</taxon>
    </lineage>
</organism>